<dbReference type="PRINTS" id="PR00119">
    <property type="entry name" value="CATATPASE"/>
</dbReference>
<feature type="binding site" evidence="16">
    <location>
        <position position="689"/>
    </location>
    <ligand>
        <name>ATP</name>
        <dbReference type="ChEBI" id="CHEBI:30616"/>
    </ligand>
</feature>
<feature type="domain" description="P-type ATPase C-terminal" evidence="21">
    <location>
        <begin position="1026"/>
        <end position="1277"/>
    </location>
</feature>
<reference evidence="22" key="1">
    <citation type="submission" date="2020-10" db="EMBL/GenBank/DDBJ databases">
        <authorList>
            <person name="Roach M.J.R."/>
        </authorList>
    </citation>
    <scope>NUCLEOTIDE SEQUENCE</scope>
    <source>
        <strain evidence="22">CBS 1945</strain>
    </source>
</reference>
<feature type="transmembrane region" description="Helical" evidence="18">
    <location>
        <begin position="1089"/>
        <end position="1110"/>
    </location>
</feature>
<evidence type="ECO:0000256" key="9">
    <source>
        <dbReference type="ARBA" id="ARBA00022842"/>
    </source>
</evidence>
<keyword evidence="12 18" id="KW-0472">Membrane</keyword>
<dbReference type="InterPro" id="IPR023214">
    <property type="entry name" value="HAD_sf"/>
</dbReference>
<dbReference type="SFLD" id="SFLDG00002">
    <property type="entry name" value="C1.7:_P-type_atpase_like"/>
    <property type="match status" value="1"/>
</dbReference>
<feature type="compositionally biased region" description="Basic and acidic residues" evidence="19">
    <location>
        <begin position="179"/>
        <end position="194"/>
    </location>
</feature>
<evidence type="ECO:0000256" key="14">
    <source>
        <dbReference type="ARBA" id="ARBA00049128"/>
    </source>
</evidence>
<protein>
    <recommendedName>
        <fullName evidence="18">Phospholipid-transporting ATPase</fullName>
        <ecNumber evidence="18">7.6.2.1</ecNumber>
    </recommendedName>
</protein>
<organism evidence="22 23">
    <name type="scientific">Eeniella nana</name>
    <name type="common">Yeast</name>
    <name type="synonym">Brettanomyces nanus</name>
    <dbReference type="NCBI Taxonomy" id="13502"/>
    <lineage>
        <taxon>Eukaryota</taxon>
        <taxon>Fungi</taxon>
        <taxon>Dikarya</taxon>
        <taxon>Ascomycota</taxon>
        <taxon>Saccharomycotina</taxon>
        <taxon>Pichiomycetes</taxon>
        <taxon>Pichiales</taxon>
        <taxon>Pichiaceae</taxon>
        <taxon>Brettanomyces</taxon>
    </lineage>
</organism>
<feature type="binding site" evidence="16">
    <location>
        <position position="1004"/>
    </location>
    <ligand>
        <name>ATP</name>
        <dbReference type="ChEBI" id="CHEBI:30616"/>
    </ligand>
</feature>
<feature type="binding site" evidence="16">
    <location>
        <position position="557"/>
    </location>
    <ligand>
        <name>ATP</name>
        <dbReference type="ChEBI" id="CHEBI:30616"/>
    </ligand>
</feature>
<feature type="binding site" evidence="17">
    <location>
        <position position="1000"/>
    </location>
    <ligand>
        <name>Mg(2+)</name>
        <dbReference type="ChEBI" id="CHEBI:18420"/>
    </ligand>
</feature>
<dbReference type="Pfam" id="PF16209">
    <property type="entry name" value="PhoLip_ATPase_N"/>
    <property type="match status" value="1"/>
</dbReference>
<evidence type="ECO:0000256" key="12">
    <source>
        <dbReference type="ARBA" id="ARBA00023136"/>
    </source>
</evidence>
<dbReference type="Proteomes" id="UP000662931">
    <property type="component" value="Chromosome 1"/>
</dbReference>
<dbReference type="SUPFAM" id="SSF81653">
    <property type="entry name" value="Calcium ATPase, transduction domain A"/>
    <property type="match status" value="1"/>
</dbReference>
<dbReference type="InterPro" id="IPR044492">
    <property type="entry name" value="P_typ_ATPase_HD_dom"/>
</dbReference>
<feature type="binding site" evidence="16">
    <location>
        <position position="872"/>
    </location>
    <ligand>
        <name>ATP</name>
        <dbReference type="ChEBI" id="CHEBI:30616"/>
    </ligand>
</feature>
<keyword evidence="11 18" id="KW-1133">Transmembrane helix</keyword>
<dbReference type="GO" id="GO:0005524">
    <property type="term" value="F:ATP binding"/>
    <property type="evidence" value="ECO:0007669"/>
    <property type="project" value="UniProtKB-UniRule"/>
</dbReference>
<evidence type="ECO:0000256" key="7">
    <source>
        <dbReference type="ARBA" id="ARBA00022741"/>
    </source>
</evidence>
<dbReference type="RefSeq" id="XP_038777312.1">
    <property type="nucleotide sequence ID" value="XM_038921384.1"/>
</dbReference>
<feature type="region of interest" description="Disordered" evidence="19">
    <location>
        <begin position="164"/>
        <end position="198"/>
    </location>
</feature>
<evidence type="ECO:0000256" key="5">
    <source>
        <dbReference type="ARBA" id="ARBA00022692"/>
    </source>
</evidence>
<evidence type="ECO:0000256" key="15">
    <source>
        <dbReference type="PIRSR" id="PIRSR606539-1"/>
    </source>
</evidence>
<keyword evidence="10 18" id="KW-1278">Translocase</keyword>
<dbReference type="InterPro" id="IPR008250">
    <property type="entry name" value="ATPase_P-typ_transduc_dom_A_sf"/>
</dbReference>
<dbReference type="InterPro" id="IPR032631">
    <property type="entry name" value="P-type_ATPase_N"/>
</dbReference>
<dbReference type="SUPFAM" id="SSF81660">
    <property type="entry name" value="Metal cation-transporting ATPase, ATP-binding domain N"/>
    <property type="match status" value="1"/>
</dbReference>
<feature type="binding site" evidence="16">
    <location>
        <position position="754"/>
    </location>
    <ligand>
        <name>ATP</name>
        <dbReference type="ChEBI" id="CHEBI:30616"/>
    </ligand>
</feature>
<dbReference type="Pfam" id="PF16212">
    <property type="entry name" value="PhoLip_ATPase_C"/>
    <property type="match status" value="1"/>
</dbReference>
<feature type="binding site" evidence="16">
    <location>
        <position position="974"/>
    </location>
    <ligand>
        <name>ATP</name>
        <dbReference type="ChEBI" id="CHEBI:30616"/>
    </ligand>
</feature>
<comment type="catalytic activity">
    <reaction evidence="13 18">
        <text>ATP + H2O + phospholipidSide 1 = ADP + phosphate + phospholipidSide 2.</text>
        <dbReference type="EC" id="7.6.2.1"/>
    </reaction>
</comment>
<dbReference type="InterPro" id="IPR032630">
    <property type="entry name" value="P_typ_ATPase_c"/>
</dbReference>
<feature type="binding site" evidence="16">
    <location>
        <position position="731"/>
    </location>
    <ligand>
        <name>ATP</name>
        <dbReference type="ChEBI" id="CHEBI:30616"/>
    </ligand>
</feature>
<feature type="domain" description="P-type ATPase N-terminal" evidence="20">
    <location>
        <begin position="32"/>
        <end position="91"/>
    </location>
</feature>
<dbReference type="Gene3D" id="3.40.1110.10">
    <property type="entry name" value="Calcium-transporting ATPase, cytoplasmic domain N"/>
    <property type="match status" value="1"/>
</dbReference>
<dbReference type="GO" id="GO:0012505">
    <property type="term" value="C:endomembrane system"/>
    <property type="evidence" value="ECO:0007669"/>
    <property type="project" value="UniProtKB-SubCell"/>
</dbReference>
<evidence type="ECO:0000256" key="16">
    <source>
        <dbReference type="PIRSR" id="PIRSR606539-2"/>
    </source>
</evidence>
<keyword evidence="9 17" id="KW-0460">Magnesium</keyword>
<evidence type="ECO:0000256" key="3">
    <source>
        <dbReference type="ARBA" id="ARBA00022448"/>
    </source>
</evidence>
<comment type="catalytic activity">
    <reaction evidence="14">
        <text>a 1,2-diacyl-sn-glycero-3-phosphoethanolamine(out) + ATP + H2O = a 1,2-diacyl-sn-glycero-3-phosphoethanolamine(in) + ADP + phosphate + H(+)</text>
        <dbReference type="Rhea" id="RHEA:66132"/>
        <dbReference type="ChEBI" id="CHEBI:15377"/>
        <dbReference type="ChEBI" id="CHEBI:15378"/>
        <dbReference type="ChEBI" id="CHEBI:30616"/>
        <dbReference type="ChEBI" id="CHEBI:43474"/>
        <dbReference type="ChEBI" id="CHEBI:64612"/>
        <dbReference type="ChEBI" id="CHEBI:456216"/>
    </reaction>
    <physiologicalReaction direction="left-to-right" evidence="14">
        <dbReference type="Rhea" id="RHEA:66133"/>
    </physiologicalReaction>
</comment>
<feature type="binding site" evidence="16">
    <location>
        <position position="870"/>
    </location>
    <ligand>
        <name>ATP</name>
        <dbReference type="ChEBI" id="CHEBI:30616"/>
    </ligand>
</feature>
<evidence type="ECO:0000256" key="8">
    <source>
        <dbReference type="ARBA" id="ARBA00022840"/>
    </source>
</evidence>
<evidence type="ECO:0000256" key="17">
    <source>
        <dbReference type="PIRSR" id="PIRSR606539-3"/>
    </source>
</evidence>
<keyword evidence="3" id="KW-0813">Transport</keyword>
<dbReference type="Pfam" id="PF13246">
    <property type="entry name" value="Cation_ATPase"/>
    <property type="match status" value="1"/>
</dbReference>
<dbReference type="EC" id="7.6.2.1" evidence="18"/>
<dbReference type="GO" id="GO:0016887">
    <property type="term" value="F:ATP hydrolysis activity"/>
    <property type="evidence" value="ECO:0007669"/>
    <property type="project" value="InterPro"/>
</dbReference>
<dbReference type="EMBL" id="CP064812">
    <property type="protein sequence ID" value="QPG73747.1"/>
    <property type="molecule type" value="Genomic_DNA"/>
</dbReference>
<evidence type="ECO:0000256" key="10">
    <source>
        <dbReference type="ARBA" id="ARBA00022967"/>
    </source>
</evidence>
<dbReference type="KEGG" id="bnn:FOA43_001060"/>
<evidence type="ECO:0000313" key="22">
    <source>
        <dbReference type="EMBL" id="QPG73747.1"/>
    </source>
</evidence>
<dbReference type="PANTHER" id="PTHR24092:SF180">
    <property type="entry name" value="PHOSPHOLIPID-TRANSPORTING ATPASE DNF1-RELATED"/>
    <property type="match status" value="1"/>
</dbReference>
<dbReference type="NCBIfam" id="TIGR01652">
    <property type="entry name" value="ATPase-Plipid"/>
    <property type="match status" value="1"/>
</dbReference>
<dbReference type="NCBIfam" id="TIGR01494">
    <property type="entry name" value="ATPase_P-type"/>
    <property type="match status" value="1"/>
</dbReference>
<dbReference type="GO" id="GO:0140346">
    <property type="term" value="F:phosphatidylserine flippase activity"/>
    <property type="evidence" value="ECO:0007669"/>
    <property type="project" value="UniProtKB-ARBA"/>
</dbReference>
<evidence type="ECO:0000256" key="2">
    <source>
        <dbReference type="ARBA" id="ARBA00008109"/>
    </source>
</evidence>
<comment type="subcellular location">
    <subcellularLocation>
        <location evidence="1">Endomembrane system</location>
        <topology evidence="1">Multi-pass membrane protein</topology>
    </subcellularLocation>
    <subcellularLocation>
        <location evidence="18">Membrane</location>
        <topology evidence="18">Multi-pass membrane protein</topology>
    </subcellularLocation>
</comment>
<feature type="compositionally biased region" description="Basic residues" evidence="19">
    <location>
        <begin position="169"/>
        <end position="178"/>
    </location>
</feature>
<dbReference type="PANTHER" id="PTHR24092">
    <property type="entry name" value="PROBABLE PHOSPHOLIPID-TRANSPORTING ATPASE"/>
    <property type="match status" value="1"/>
</dbReference>
<comment type="cofactor">
    <cofactor evidence="17">
        <name>Mg(2+)</name>
        <dbReference type="ChEBI" id="CHEBI:18420"/>
    </cofactor>
</comment>
<feature type="transmembrane region" description="Helical" evidence="18">
    <location>
        <begin position="66"/>
        <end position="84"/>
    </location>
</feature>
<dbReference type="PROSITE" id="PS00154">
    <property type="entry name" value="ATPASE_E1_E2"/>
    <property type="match status" value="1"/>
</dbReference>
<evidence type="ECO:0000256" key="1">
    <source>
        <dbReference type="ARBA" id="ARBA00004127"/>
    </source>
</evidence>
<feature type="transmembrane region" description="Helical" evidence="18">
    <location>
        <begin position="1061"/>
        <end position="1077"/>
    </location>
</feature>
<feature type="transmembrane region" description="Helical" evidence="18">
    <location>
        <begin position="1247"/>
        <end position="1267"/>
    </location>
</feature>
<accession>A0A875RTQ4</accession>
<gene>
    <name evidence="22" type="ORF">FOA43_001060</name>
</gene>
<keyword evidence="7 16" id="KW-0547">Nucleotide-binding</keyword>
<feature type="binding site" evidence="16">
    <location>
        <position position="558"/>
    </location>
    <ligand>
        <name>ATP</name>
        <dbReference type="ChEBI" id="CHEBI:30616"/>
    </ligand>
</feature>
<feature type="transmembrane region" description="Helical" evidence="18">
    <location>
        <begin position="478"/>
        <end position="497"/>
    </location>
</feature>
<sequence>MFSLAFLHRKQPPAQKRQIFFNEPVPSEQLNEKGTPKQRFPQNRIRTTKYTAWDFIPRDLAFQFRNVANCYFLVIIVLGFFQIFGVQNPVMQAVPLIIIIVLTAIKDAVEDLRRARFDHEMNNSRVHVLAGIPNHNIVIVKPNIWTKCGDWLSRAMWDTGGSVVSKVTRSGKPKQKSTTRRDKQGEKPPVERTSDGIAPVRSSISAHSTISAISATSAAFTNLAATVSGMSAITGIGSLAPIRPSISTVRGTGKVSRFVSDTITNPNILPSGQSKFQNTYWKFLNVGDIIRVHENEEIPSDVVILATNDEKGLAYVETKNLDGETNLKLKESVQCGRGIKHASDFDRSAFSIETEPPTKDLYKFRGVMRYQSFRNNHDTVGTPKSESVSYKNIMLRGCTLRNVRWALCCVVATGRDTKIMLNSGATPSKRSKIAKELNLFVIINFAILFVMCLAAGLINGLYYRRKNVSRVYFEYKPLAGWSAAANGSVGFFVNLILYQTLVPISLYITIEIIKVFQAFFIFCDVSMIYEKLDFPCTPKSWNISDDLGQIEYVFSDKTGTLTENIMEFKKCSIAGKQYGISYTDAEQGMDKRHGVDVSRKLSEMQEKISADRVQMLKLLGNIKNDQFQADKVTFVSSEFVEDLLNYKDPSRQAANKEFFLALALCHNVMTGDTKNDEGLLVYKAESPDEEALVDAARNIGIVFREKSREGQVVSQFGENPLCYKLLQSLAFNSTRKRMSVIVQRPDESIVLYCKGADNVMYERLKRNDTNEIPAKTAIHLGEFAEEGLRTLVIAKRELSAQEFDQWHLEYLQASKSVENDREQKMEAVGEKIERQMSLLGGTAIEDKLQEGVPSSISLMRRAGIKLWVLTGDKVETAISIGFSCNLLANEMELLVIQGDDESVCQLVGTMLKEKFGMEGSKNDLKAAVKDHSTPQQTFAVVVDGRALIEIMADKEAQRKFLLLCKQCSSVLCCRVSPAQKAEIVKMVKNGLKVMTLAIGDGANDVSMIQTANVGIGIAGQEGRQAAMSSDYAIGQFRFLVRMLLVHGRWAYRRFAEMIPCFFYKNVVFVFPLFWYGIFSNFDGTYLYEYSYLMLFNLFFTSVPVITMGCLDQDVSASVSLAVPELYRSGITNSHWSTTRFVLYMLDGMYQSFVCFFFTWFLHWQGIYANQQGVQVDHRFWCGIYCAAIAVVSCNTYVLLRQYRWDWLTLVFWFLSNAILFIWTLLWTAGETSSTVFYKAALECYGSVSFWALCGVGILACMLPRIVIDTFQKVLFPKDIDIVREQVRAGLFKALPENYDPTNTKLSSLTVNASTTTTGERSQADPELPSRDRAFSRTFKKALHIVGGHKKSALTRLKEEMVQKGQASPRSSLDGIRTSSDLGLSSPSRLMRVYTTRSEVDL</sequence>
<dbReference type="GeneID" id="62194461"/>
<dbReference type="FunFam" id="3.40.50.1000:FF:000130">
    <property type="entry name" value="Phospholipid-transporting ATPase"/>
    <property type="match status" value="1"/>
</dbReference>
<dbReference type="Gene3D" id="2.70.150.10">
    <property type="entry name" value="Calcium-transporting ATPase, cytoplasmic transduction domain A"/>
    <property type="match status" value="1"/>
</dbReference>
<dbReference type="SFLD" id="SFLDS00003">
    <property type="entry name" value="Haloacid_Dehalogenase"/>
    <property type="match status" value="1"/>
</dbReference>
<feature type="binding site" evidence="17">
    <location>
        <position position="556"/>
    </location>
    <ligand>
        <name>Mg(2+)</name>
        <dbReference type="ChEBI" id="CHEBI:18420"/>
    </ligand>
</feature>
<dbReference type="InterPro" id="IPR023299">
    <property type="entry name" value="ATPase_P-typ_cyto_dom_N"/>
</dbReference>
<feature type="binding site" evidence="16">
    <location>
        <position position="980"/>
    </location>
    <ligand>
        <name>ATP</name>
        <dbReference type="ChEBI" id="CHEBI:30616"/>
    </ligand>
</feature>
<feature type="transmembrane region" description="Helical" evidence="18">
    <location>
        <begin position="504"/>
        <end position="529"/>
    </location>
</feature>
<feature type="active site" description="4-aspartylphosphate intermediate" evidence="15">
    <location>
        <position position="556"/>
    </location>
</feature>
<feature type="binding site" evidence="16">
    <location>
        <position position="871"/>
    </location>
    <ligand>
        <name>ATP</name>
        <dbReference type="ChEBI" id="CHEBI:30616"/>
    </ligand>
</feature>
<feature type="binding site" evidence="17">
    <location>
        <position position="558"/>
    </location>
    <ligand>
        <name>Mg(2+)</name>
        <dbReference type="ChEBI" id="CHEBI:18420"/>
    </ligand>
</feature>
<proteinExistence type="inferred from homology"/>
<dbReference type="InterPro" id="IPR023298">
    <property type="entry name" value="ATPase_P-typ_TM_dom_sf"/>
</dbReference>
<feature type="transmembrane region" description="Helical" evidence="18">
    <location>
        <begin position="1140"/>
        <end position="1162"/>
    </location>
</feature>
<feature type="binding site" evidence="17">
    <location>
        <position position="1004"/>
    </location>
    <ligand>
        <name>Mg(2+)</name>
        <dbReference type="ChEBI" id="CHEBI:18420"/>
    </ligand>
</feature>
<dbReference type="Gene3D" id="3.40.50.1000">
    <property type="entry name" value="HAD superfamily/HAD-like"/>
    <property type="match status" value="1"/>
</dbReference>
<keyword evidence="8 16" id="KW-0067">ATP-binding</keyword>
<dbReference type="InterPro" id="IPR036412">
    <property type="entry name" value="HAD-like_sf"/>
</dbReference>
<evidence type="ECO:0000259" key="20">
    <source>
        <dbReference type="Pfam" id="PF16209"/>
    </source>
</evidence>
<name>A0A875RTQ4_EENNA</name>
<dbReference type="SUPFAM" id="SSF56784">
    <property type="entry name" value="HAD-like"/>
    <property type="match status" value="1"/>
</dbReference>
<dbReference type="InterPro" id="IPR018303">
    <property type="entry name" value="ATPase_P-typ_P_site"/>
</dbReference>
<feature type="compositionally biased region" description="Polar residues" evidence="19">
    <location>
        <begin position="1364"/>
        <end position="1384"/>
    </location>
</feature>
<feature type="transmembrane region" description="Helical" evidence="18">
    <location>
        <begin position="437"/>
        <end position="458"/>
    </location>
</feature>
<dbReference type="InterPro" id="IPR001757">
    <property type="entry name" value="P_typ_ATPase"/>
</dbReference>
<evidence type="ECO:0000256" key="4">
    <source>
        <dbReference type="ARBA" id="ARBA00022553"/>
    </source>
</evidence>
<evidence type="ECO:0000256" key="18">
    <source>
        <dbReference type="RuleBase" id="RU362033"/>
    </source>
</evidence>
<keyword evidence="6 17" id="KW-0479">Metal-binding</keyword>
<feature type="transmembrane region" description="Helical" evidence="18">
    <location>
        <begin position="1206"/>
        <end position="1227"/>
    </location>
</feature>
<feature type="binding site" evidence="16">
    <location>
        <position position="789"/>
    </location>
    <ligand>
        <name>ATP</name>
        <dbReference type="ChEBI" id="CHEBI:30616"/>
    </ligand>
</feature>
<evidence type="ECO:0000256" key="11">
    <source>
        <dbReference type="ARBA" id="ARBA00022989"/>
    </source>
</evidence>
<keyword evidence="4" id="KW-0597">Phosphoprotein</keyword>
<dbReference type="GO" id="GO:0000287">
    <property type="term" value="F:magnesium ion binding"/>
    <property type="evidence" value="ECO:0007669"/>
    <property type="project" value="UniProtKB-UniRule"/>
</dbReference>
<evidence type="ECO:0000313" key="23">
    <source>
        <dbReference type="Proteomes" id="UP000662931"/>
    </source>
</evidence>
<feature type="binding site" evidence="16">
    <location>
        <position position="556"/>
    </location>
    <ligand>
        <name>ATP</name>
        <dbReference type="ChEBI" id="CHEBI:30616"/>
    </ligand>
</feature>
<dbReference type="GO" id="GO:0005886">
    <property type="term" value="C:plasma membrane"/>
    <property type="evidence" value="ECO:0007669"/>
    <property type="project" value="TreeGrafter"/>
</dbReference>
<evidence type="ECO:0000256" key="19">
    <source>
        <dbReference type="SAM" id="MobiDB-lite"/>
    </source>
</evidence>
<keyword evidence="23" id="KW-1185">Reference proteome</keyword>
<keyword evidence="5 18" id="KW-0812">Transmembrane</keyword>
<feature type="transmembrane region" description="Helical" evidence="18">
    <location>
        <begin position="1177"/>
        <end position="1199"/>
    </location>
</feature>
<evidence type="ECO:0000256" key="6">
    <source>
        <dbReference type="ARBA" id="ARBA00022723"/>
    </source>
</evidence>
<dbReference type="SUPFAM" id="SSF81665">
    <property type="entry name" value="Calcium ATPase, transmembrane domain M"/>
    <property type="match status" value="1"/>
</dbReference>
<feature type="binding site" evidence="16">
    <location>
        <position position="1003"/>
    </location>
    <ligand>
        <name>ATP</name>
        <dbReference type="ChEBI" id="CHEBI:30616"/>
    </ligand>
</feature>
<evidence type="ECO:0000256" key="13">
    <source>
        <dbReference type="ARBA" id="ARBA00034036"/>
    </source>
</evidence>
<feature type="region of interest" description="Disordered" evidence="19">
    <location>
        <begin position="1359"/>
        <end position="1384"/>
    </location>
</feature>
<dbReference type="InterPro" id="IPR006539">
    <property type="entry name" value="P-type_ATPase_IV"/>
</dbReference>
<dbReference type="OrthoDB" id="377733at2759"/>
<dbReference type="FunFam" id="3.40.1110.10:FF:000087">
    <property type="entry name" value="Phospholipid-transporting ATPase"/>
    <property type="match status" value="1"/>
</dbReference>
<dbReference type="SFLD" id="SFLDF00027">
    <property type="entry name" value="p-type_atpase"/>
    <property type="match status" value="1"/>
</dbReference>
<comment type="similarity">
    <text evidence="2 18">Belongs to the cation transport ATPase (P-type) (TC 3.A.3) family. Type IV subfamily.</text>
</comment>
<evidence type="ECO:0000259" key="21">
    <source>
        <dbReference type="Pfam" id="PF16212"/>
    </source>
</evidence>